<dbReference type="GO" id="GO:0003682">
    <property type="term" value="F:chromatin binding"/>
    <property type="evidence" value="ECO:0007669"/>
    <property type="project" value="TreeGrafter"/>
</dbReference>
<evidence type="ECO:0000256" key="7">
    <source>
        <dbReference type="SAM" id="MobiDB-lite"/>
    </source>
</evidence>
<keyword evidence="5" id="KW-0539">Nucleus</keyword>
<dbReference type="WBParaSite" id="TCONS_00016781.p1">
    <property type="protein sequence ID" value="TCONS_00016781.p1"/>
    <property type="gene ID" value="XLOC_011435"/>
</dbReference>
<reference evidence="9" key="1">
    <citation type="submission" date="2015-08" db="UniProtKB">
        <authorList>
            <consortium name="WormBaseParasite"/>
        </authorList>
    </citation>
    <scope>IDENTIFICATION</scope>
</reference>
<dbReference type="InterPro" id="IPR001680">
    <property type="entry name" value="WD40_rpt"/>
</dbReference>
<evidence type="ECO:0000256" key="6">
    <source>
        <dbReference type="PROSITE-ProRule" id="PRU00221"/>
    </source>
</evidence>
<feature type="compositionally biased region" description="Basic and acidic residues" evidence="7">
    <location>
        <begin position="39"/>
        <end position="50"/>
    </location>
</feature>
<evidence type="ECO:0000313" key="8">
    <source>
        <dbReference type="Proteomes" id="UP000035681"/>
    </source>
</evidence>
<accession>A0A0K0ESI4</accession>
<name>A0A0K0ESI4_STRER</name>
<keyword evidence="3 6" id="KW-0853">WD repeat</keyword>
<evidence type="ECO:0000256" key="5">
    <source>
        <dbReference type="ARBA" id="ARBA00023242"/>
    </source>
</evidence>
<organism evidence="9">
    <name type="scientific">Strongyloides stercoralis</name>
    <name type="common">Threadworm</name>
    <dbReference type="NCBI Taxonomy" id="6248"/>
    <lineage>
        <taxon>Eukaryota</taxon>
        <taxon>Metazoa</taxon>
        <taxon>Ecdysozoa</taxon>
        <taxon>Nematoda</taxon>
        <taxon>Chromadorea</taxon>
        <taxon>Rhabditida</taxon>
        <taxon>Tylenchina</taxon>
        <taxon>Panagrolaimomorpha</taxon>
        <taxon>Strongyloidoidea</taxon>
        <taxon>Strongyloididae</taxon>
        <taxon>Strongyloides</taxon>
    </lineage>
</organism>
<dbReference type="AlphaFoldDB" id="A0A0K0ESI4"/>
<evidence type="ECO:0000256" key="3">
    <source>
        <dbReference type="ARBA" id="ARBA00022574"/>
    </source>
</evidence>
<dbReference type="InterPro" id="IPR037867">
    <property type="entry name" value="Swd2/WDR82"/>
</dbReference>
<dbReference type="PROSITE" id="PS50294">
    <property type="entry name" value="WD_REPEATS_REGION"/>
    <property type="match status" value="1"/>
</dbReference>
<evidence type="ECO:0000313" key="9">
    <source>
        <dbReference type="WBParaSite" id="SSTP_0001241300.1"/>
    </source>
</evidence>
<comment type="similarity">
    <text evidence="2">Belongs to the WD repeat SWD2 family.</text>
</comment>
<protein>
    <submittedName>
        <fullName evidence="9">WD_REPEATS_REGION domain-containing protein</fullName>
    </submittedName>
</protein>
<dbReference type="PROSITE" id="PS50082">
    <property type="entry name" value="WD_REPEATS_2"/>
    <property type="match status" value="1"/>
</dbReference>
<evidence type="ECO:0000256" key="1">
    <source>
        <dbReference type="ARBA" id="ARBA00004123"/>
    </source>
</evidence>
<evidence type="ECO:0000256" key="2">
    <source>
        <dbReference type="ARBA" id="ARBA00005616"/>
    </source>
</evidence>
<feature type="repeat" description="WD" evidence="6">
    <location>
        <begin position="225"/>
        <end position="257"/>
    </location>
</feature>
<sequence length="612" mass="71034">MKNPASNEQLQRFMSKMECQAISDDDDEDDISNKGDLISIDKESTKEKNISPKKLKTPEIFEPLSDNGEIIDNTKDDEVYDCETKERPQSLNSVVYEEPELFMGTQIPLSYGICSSMENFLRLKMRTNILKNLYECRKVSFYSGIVNSLCFSIDGRFIFTSDDSNVGRVIDIHSWKTKRIVSFNKYGIYNGQFLQHNYDIIHPSYKINYSLRQYSLEYNKYIRFYHGHENKITKLSLSPAGTFFMTSSTDGTIRLWDNRVPNSCSTINGFANPKISYDATGNYIGVIDETYVVKFFDIRTYNRGILKTFVINDENLNENNRVRDIQFSPNGKNFILPTNGCTFGSYDVITGGKIANYESINNWGYSHYSVEFSPCGSVIFVSCDNEINIYNVNNGFLHKTLISQHCRSISQMKFFNNAMMLAIGGDGVSLWTPDYAKIEKFKNEERIRDQVKYNNFVNHLKESAKKNNKSNNGNEIYNILKPLYINTEENYPSIEYFYNNNETNVEIKEEIEEDVTIKKDAHIKNIENCNEDEINEIKHIENNINVLGHKNKNKKIKKVFCKVKVKKEEQKIFEDVDMVSDDDEEEFEEVEFDEEVNECEYKKEDKSITVIS</sequence>
<dbReference type="Gene3D" id="2.130.10.10">
    <property type="entry name" value="YVTN repeat-like/Quinoprotein amine dehydrogenase"/>
    <property type="match status" value="2"/>
</dbReference>
<dbReference type="GO" id="GO:0048188">
    <property type="term" value="C:Set1C/COMPASS complex"/>
    <property type="evidence" value="ECO:0007669"/>
    <property type="project" value="TreeGrafter"/>
</dbReference>
<keyword evidence="4" id="KW-0677">Repeat</keyword>
<dbReference type="SUPFAM" id="SSF50998">
    <property type="entry name" value="Quinoprotein alcohol dehydrogenase-like"/>
    <property type="match status" value="1"/>
</dbReference>
<proteinExistence type="inferred from homology"/>
<dbReference type="STRING" id="6248.A0A0K0ESI4"/>
<dbReference type="InterPro" id="IPR015943">
    <property type="entry name" value="WD40/YVTN_repeat-like_dom_sf"/>
</dbReference>
<dbReference type="WBParaSite" id="SSTP_0001241300.1">
    <property type="protein sequence ID" value="SSTP_0001241300.1"/>
    <property type="gene ID" value="SSTP_0001241300"/>
</dbReference>
<comment type="subcellular location">
    <subcellularLocation>
        <location evidence="1">Nucleus</location>
    </subcellularLocation>
</comment>
<evidence type="ECO:0000256" key="4">
    <source>
        <dbReference type="ARBA" id="ARBA00022737"/>
    </source>
</evidence>
<feature type="region of interest" description="Disordered" evidence="7">
    <location>
        <begin position="23"/>
        <end position="57"/>
    </location>
</feature>
<keyword evidence="8" id="KW-1185">Reference proteome</keyword>
<dbReference type="Pfam" id="PF00400">
    <property type="entry name" value="WD40"/>
    <property type="match status" value="2"/>
</dbReference>
<dbReference type="SMART" id="SM00320">
    <property type="entry name" value="WD40"/>
    <property type="match status" value="4"/>
</dbReference>
<dbReference type="GO" id="GO:0016070">
    <property type="term" value="P:RNA metabolic process"/>
    <property type="evidence" value="ECO:0007669"/>
    <property type="project" value="UniProtKB-ARBA"/>
</dbReference>
<dbReference type="Proteomes" id="UP000035681">
    <property type="component" value="Unplaced"/>
</dbReference>
<dbReference type="PANTHER" id="PTHR19861">
    <property type="entry name" value="WD40 REPEAT PROTEIN SWD2"/>
    <property type="match status" value="1"/>
</dbReference>
<dbReference type="InterPro" id="IPR011047">
    <property type="entry name" value="Quinoprotein_ADH-like_sf"/>
</dbReference>
<dbReference type="PANTHER" id="PTHR19861:SF0">
    <property type="entry name" value="WD REPEAT-CONTAINING PROTEIN 82"/>
    <property type="match status" value="1"/>
</dbReference>